<evidence type="ECO:0000313" key="2">
    <source>
        <dbReference type="Proteomes" id="UP001148629"/>
    </source>
</evidence>
<accession>A0ACC1SEP2</accession>
<evidence type="ECO:0000313" key="1">
    <source>
        <dbReference type="EMBL" id="KAJ3538190.1"/>
    </source>
</evidence>
<keyword evidence="2" id="KW-1185">Reference proteome</keyword>
<protein>
    <submittedName>
        <fullName evidence="1">Uncharacterized protein</fullName>
    </submittedName>
</protein>
<gene>
    <name evidence="1" type="ORF">NM208_g6017</name>
</gene>
<proteinExistence type="predicted"/>
<dbReference type="EMBL" id="JANRMS010000536">
    <property type="protein sequence ID" value="KAJ3538190.1"/>
    <property type="molecule type" value="Genomic_DNA"/>
</dbReference>
<comment type="caution">
    <text evidence="1">The sequence shown here is derived from an EMBL/GenBank/DDBJ whole genome shotgun (WGS) entry which is preliminary data.</text>
</comment>
<name>A0ACC1SEP2_9HYPO</name>
<dbReference type="Proteomes" id="UP001148629">
    <property type="component" value="Unassembled WGS sequence"/>
</dbReference>
<organism evidence="1 2">
    <name type="scientific">Fusarium decemcellulare</name>
    <dbReference type="NCBI Taxonomy" id="57161"/>
    <lineage>
        <taxon>Eukaryota</taxon>
        <taxon>Fungi</taxon>
        <taxon>Dikarya</taxon>
        <taxon>Ascomycota</taxon>
        <taxon>Pezizomycotina</taxon>
        <taxon>Sordariomycetes</taxon>
        <taxon>Hypocreomycetidae</taxon>
        <taxon>Hypocreales</taxon>
        <taxon>Nectriaceae</taxon>
        <taxon>Fusarium</taxon>
        <taxon>Fusarium decemcellulare species complex</taxon>
    </lineage>
</organism>
<reference evidence="1" key="1">
    <citation type="submission" date="2022-08" db="EMBL/GenBank/DDBJ databases">
        <title>Genome Sequence of Fusarium decemcellulare.</title>
        <authorList>
            <person name="Buettner E."/>
        </authorList>
    </citation>
    <scope>NUCLEOTIDE SEQUENCE</scope>
    <source>
        <strain evidence="1">Babe19</strain>
    </source>
</reference>
<sequence length="476" mass="52951">MDHTIPDAGQFSGPGQEVSVIVKPRWIENELLRDEMTVNKLKVIIVGAGFGGLAAAIECAGRGLDVTVIEKYPDSNSQGDILDFFPNAGRIIKRWDHGRVGQKIHDTGCSRIRAMELCKFDGKFITNVAWARDDKEHDITYAGHRGQVHAIFLAHAKTLVNDIRVGVAVTGYLEEEGRAGVVLATGETLWGDCVIAADGPRSIARGKVLKLDDSVNDGKSSGWAVFRSFFKTDEAMRNHPGLEGLFHEDRDTVRFWMYDNLSLMAFVWNGGKDIAWVLIHPDDKESSESWSNIAERDHVAKWMEFFPAKDAQALFQVTPIGKTIDFKLVYRPVIDNWVSSGGRTILIGDAAHANLPTAGQGASQALEDAVTVAQCLEMSRGDVKLALEAAQRIRYHRSNAVHKSGQQNRDAFYKIPWDDIEANPEGWAKKRFPKLKPWDPLEFAREQFPKVAEDIKKGIRGHLDDVAVPPPQGGYW</sequence>